<organism evidence="1 2">
    <name type="scientific">Algibacter lectus</name>
    <dbReference type="NCBI Taxonomy" id="221126"/>
    <lineage>
        <taxon>Bacteria</taxon>
        <taxon>Pseudomonadati</taxon>
        <taxon>Bacteroidota</taxon>
        <taxon>Flavobacteriia</taxon>
        <taxon>Flavobacteriales</taxon>
        <taxon>Flavobacteriaceae</taxon>
        <taxon>Algibacter</taxon>
    </lineage>
</organism>
<dbReference type="AlphaFoldDB" id="A0A090WYV5"/>
<gene>
    <name evidence="1" type="ORF">JCM19274_1235</name>
</gene>
<comment type="caution">
    <text evidence="1">The sequence shown here is derived from an EMBL/GenBank/DDBJ whole genome shotgun (WGS) entry which is preliminary data.</text>
</comment>
<dbReference type="PROSITE" id="PS51257">
    <property type="entry name" value="PROKAR_LIPOPROTEIN"/>
    <property type="match status" value="1"/>
</dbReference>
<protein>
    <submittedName>
        <fullName evidence="1">Uncharacterized protein</fullName>
    </submittedName>
</protein>
<dbReference type="Proteomes" id="UP000029643">
    <property type="component" value="Unassembled WGS sequence"/>
</dbReference>
<proteinExistence type="predicted"/>
<reference evidence="1" key="1">
    <citation type="journal article" date="2014" name="Genome Announc.">
        <title>Draft Genome Sequences of Marine Flavobacterium Algibacter lectus Strains SS8 and NR4.</title>
        <authorList>
            <person name="Takatani N."/>
            <person name="Nakanishi M."/>
            <person name="Meirelles P."/>
            <person name="Mino S."/>
            <person name="Suda W."/>
            <person name="Oshima K."/>
            <person name="Hattori M."/>
            <person name="Ohkuma M."/>
            <person name="Hosokawa M."/>
            <person name="Miyashita K."/>
            <person name="Thompson F.L."/>
            <person name="Niwa A."/>
            <person name="Sawabe T."/>
            <person name="Sawabe T."/>
        </authorList>
    </citation>
    <scope>NUCLEOTIDE SEQUENCE [LARGE SCALE GENOMIC DNA]</scope>
    <source>
        <strain evidence="1">JCM 19274</strain>
    </source>
</reference>
<name>A0A090WYV5_9FLAO</name>
<dbReference type="RefSeq" id="WP_227806080.1">
    <property type="nucleotide sequence ID" value="NZ_BBNU01000011.1"/>
</dbReference>
<sequence>MKRNFTLITALLLGCVVGFSQQKKTESSIAFFKKIKTEKVISDPSVVWKNFGPGMSGYNEEFWCHPKDPNVMFMGGPDMHVSYGTWDNGEILAYHKKF</sequence>
<evidence type="ECO:0000313" key="2">
    <source>
        <dbReference type="Proteomes" id="UP000029643"/>
    </source>
</evidence>
<evidence type="ECO:0000313" key="1">
    <source>
        <dbReference type="EMBL" id="GAL80609.1"/>
    </source>
</evidence>
<accession>A0A090WYV5</accession>
<dbReference type="EMBL" id="BBNU01000011">
    <property type="protein sequence ID" value="GAL80609.1"/>
    <property type="molecule type" value="Genomic_DNA"/>
</dbReference>